<name>A0A2Z4UE49_9FIRM</name>
<reference evidence="3" key="1">
    <citation type="submission" date="2018-06" db="EMBL/GenBank/DDBJ databases">
        <title>Description of Blautia argi sp. nov., a new anaerobic isolated from dog feces.</title>
        <authorList>
            <person name="Chang Y.-H."/>
            <person name="Paek J."/>
            <person name="Shin Y."/>
        </authorList>
    </citation>
    <scope>NUCLEOTIDE SEQUENCE [LARGE SCALE GENOMIC DNA]</scope>
    <source>
        <strain evidence="3">KCTC 15426</strain>
    </source>
</reference>
<evidence type="ECO:0000313" key="3">
    <source>
        <dbReference type="Proteomes" id="UP000250003"/>
    </source>
</evidence>
<protein>
    <recommendedName>
        <fullName evidence="4">ATPase</fullName>
    </recommendedName>
</protein>
<dbReference type="KEGG" id="blau:DQQ01_15170"/>
<feature type="coiled-coil region" evidence="1">
    <location>
        <begin position="20"/>
        <end position="110"/>
    </location>
</feature>
<organism evidence="2 3">
    <name type="scientific">Blautia argi</name>
    <dbReference type="NCBI Taxonomy" id="1912897"/>
    <lineage>
        <taxon>Bacteria</taxon>
        <taxon>Bacillati</taxon>
        <taxon>Bacillota</taxon>
        <taxon>Clostridia</taxon>
        <taxon>Lachnospirales</taxon>
        <taxon>Lachnospiraceae</taxon>
        <taxon>Blautia</taxon>
    </lineage>
</organism>
<dbReference type="Proteomes" id="UP000250003">
    <property type="component" value="Chromosome"/>
</dbReference>
<dbReference type="AlphaFoldDB" id="A0A2Z4UE49"/>
<accession>A0A2Z4UE49</accession>
<evidence type="ECO:0000313" key="2">
    <source>
        <dbReference type="EMBL" id="AWY99238.1"/>
    </source>
</evidence>
<keyword evidence="3" id="KW-1185">Reference proteome</keyword>
<dbReference type="OrthoDB" id="2067546at2"/>
<keyword evidence="1" id="KW-0175">Coiled coil</keyword>
<proteinExistence type="predicted"/>
<sequence length="120" mass="13287">MTKCIIHSNIKLCEGGDTVVEETIREIRKTEQEAEEITAHAKGQGTQLLEQTRQETEQAKAAMIEQAQEKAKAARETAQAAGERRLAEALESAEREIAEIRKTAKEKEEKAVQTVIASLV</sequence>
<dbReference type="EMBL" id="CP030280">
    <property type="protein sequence ID" value="AWY99238.1"/>
    <property type="molecule type" value="Genomic_DNA"/>
</dbReference>
<evidence type="ECO:0000256" key="1">
    <source>
        <dbReference type="SAM" id="Coils"/>
    </source>
</evidence>
<dbReference type="Gene3D" id="1.20.5.2950">
    <property type="match status" value="1"/>
</dbReference>
<evidence type="ECO:0008006" key="4">
    <source>
        <dbReference type="Google" id="ProtNLM"/>
    </source>
</evidence>
<gene>
    <name evidence="2" type="ORF">DQQ01_15170</name>
</gene>